<dbReference type="Pfam" id="PF03537">
    <property type="entry name" value="Glyco_hydro_114"/>
    <property type="match status" value="1"/>
</dbReference>
<evidence type="ECO:0000313" key="2">
    <source>
        <dbReference type="EMBL" id="MBB4285985.1"/>
    </source>
</evidence>
<dbReference type="AlphaFoldDB" id="A0A7W6S071"/>
<dbReference type="SUPFAM" id="SSF51445">
    <property type="entry name" value="(Trans)glycosidases"/>
    <property type="match status" value="1"/>
</dbReference>
<dbReference type="RefSeq" id="WP_184434133.1">
    <property type="nucleotide sequence ID" value="NZ_JACIGI010000011.1"/>
</dbReference>
<dbReference type="Gene3D" id="3.20.20.70">
    <property type="entry name" value="Aldolase class I"/>
    <property type="match status" value="1"/>
</dbReference>
<proteinExistence type="predicted"/>
<accession>A0A7W6S071</accession>
<name>A0A7W6S071_9PROT</name>
<feature type="domain" description="Glycoside-hydrolase family GH114 TIM-barrel" evidence="1">
    <location>
        <begin position="20"/>
        <end position="259"/>
    </location>
</feature>
<dbReference type="PANTHER" id="PTHR35882">
    <property type="entry name" value="PELA"/>
    <property type="match status" value="1"/>
</dbReference>
<evidence type="ECO:0000313" key="3">
    <source>
        <dbReference type="Proteomes" id="UP000555728"/>
    </source>
</evidence>
<gene>
    <name evidence="2" type="ORF">GGD88_001708</name>
</gene>
<dbReference type="InterPro" id="IPR017853">
    <property type="entry name" value="GH"/>
</dbReference>
<dbReference type="InterPro" id="IPR013785">
    <property type="entry name" value="Aldolase_TIM"/>
</dbReference>
<dbReference type="InterPro" id="IPR004352">
    <property type="entry name" value="GH114_TIM-barrel"/>
</dbReference>
<dbReference type="Proteomes" id="UP000555728">
    <property type="component" value="Unassembled WGS sequence"/>
</dbReference>
<keyword evidence="3" id="KW-1185">Reference proteome</keyword>
<comment type="caution">
    <text evidence="2">The sequence shown here is derived from an EMBL/GenBank/DDBJ whole genome shotgun (WGS) entry which is preliminary data.</text>
</comment>
<reference evidence="2 3" key="1">
    <citation type="submission" date="2020-08" db="EMBL/GenBank/DDBJ databases">
        <title>Genome sequencing of Purple Non-Sulfur Bacteria from various extreme environments.</title>
        <authorList>
            <person name="Mayer M."/>
        </authorList>
    </citation>
    <scope>NUCLEOTIDE SEQUENCE [LARGE SCALE GENOMIC DNA]</scope>
    <source>
        <strain evidence="2 3">JA135</strain>
    </source>
</reference>
<protein>
    <submittedName>
        <fullName evidence="2">Uncharacterized protein (TIGR01370 family)</fullName>
    </submittedName>
</protein>
<evidence type="ECO:0000259" key="1">
    <source>
        <dbReference type="Pfam" id="PF03537"/>
    </source>
</evidence>
<dbReference type="EMBL" id="JACIGI010000011">
    <property type="protein sequence ID" value="MBB4285985.1"/>
    <property type="molecule type" value="Genomic_DNA"/>
</dbReference>
<dbReference type="PANTHER" id="PTHR35882:SF2">
    <property type="entry name" value="PELA"/>
    <property type="match status" value="1"/>
</dbReference>
<sequence>MSAAAAAPDGEGGRWVVYYGAEAPMSAFAPYDLVVLDSAVTEIVRPLRKRDKDVLGYLSLGEVDRYRPWADDLEAAGLLGPVNPNWPDSRLIDLRDPAWTRMVVERLVPRILRHGFSGVFLDTLDTAIHREETDPARHAGMIDAAAGLVRTLRRHYPAMRIAVNRAYTLLPRIVDQIDILLGEAVVASFDFESRTYRRVDDDAYRWQVERLVAARRANPALRVLTLDYWPSGEAEVIAKIYQAQRRNGFDPYVATIALDTIVPEPGRSP</sequence>
<organism evidence="2 3">
    <name type="scientific">Roseospira goensis</name>
    <dbReference type="NCBI Taxonomy" id="391922"/>
    <lineage>
        <taxon>Bacteria</taxon>
        <taxon>Pseudomonadati</taxon>
        <taxon>Pseudomonadota</taxon>
        <taxon>Alphaproteobacteria</taxon>
        <taxon>Rhodospirillales</taxon>
        <taxon>Rhodospirillaceae</taxon>
        <taxon>Roseospira</taxon>
    </lineage>
</organism>